<sequence>MRHLLCTILSALLLLISIQSKASSSQVDDYYTILCAEATPPGTMSDFIVARLPKTAKPNPNTAARAVEQTLNDKKAIKVACTAEAPAIRSQLALSAEKALNKADLKLVQELSKAAENVNIETSTQQTLEGHTFHLARIPAADSEKIFKSIKPGKRSSGEMPGLGLAMLIASVPVTVLTGHPEYIHTAVSASLTSAGLHDWSIYYLLFMGTGVALQGNGVWTITSIFLTQAAALTAYAGALLKEHPGEDFNGGWDMSDHDPDTLKNIYNTLKASSKQGSLVTTTAAVLIPYFQRSVNALGGLAKLGSTELMAIMFIQNMAHIGFENITGHPLEEYIPGCEYNDAYAWFSPWNTPYYAKKLVTGNFLLIAWSLKKSGWAAGKATWIGGHLAKAGTYIWKKKKSK</sequence>
<comment type="caution">
    <text evidence="2">The sequence shown here is derived from an EMBL/GenBank/DDBJ whole genome shotgun (WGS) entry which is preliminary data.</text>
</comment>
<name>A0A081N978_9GAMM</name>
<feature type="signal peptide" evidence="1">
    <location>
        <begin position="1"/>
        <end position="22"/>
    </location>
</feature>
<protein>
    <submittedName>
        <fullName evidence="2">Uncharacterized protein</fullName>
    </submittedName>
</protein>
<dbReference type="EMBL" id="JOKH01000007">
    <property type="protein sequence ID" value="KEQ15001.1"/>
    <property type="molecule type" value="Genomic_DNA"/>
</dbReference>
<keyword evidence="1" id="KW-0732">Signal</keyword>
<dbReference type="OrthoDB" id="9844276at2"/>
<dbReference type="Proteomes" id="UP000028073">
    <property type="component" value="Unassembled WGS sequence"/>
</dbReference>
<accession>A0A081N978</accession>
<gene>
    <name evidence="2" type="ORF">GZ78_24245</name>
</gene>
<organism evidence="2 3">
    <name type="scientific">Endozoicomonas numazuensis</name>
    <dbReference type="NCBI Taxonomy" id="1137799"/>
    <lineage>
        <taxon>Bacteria</taxon>
        <taxon>Pseudomonadati</taxon>
        <taxon>Pseudomonadota</taxon>
        <taxon>Gammaproteobacteria</taxon>
        <taxon>Oceanospirillales</taxon>
        <taxon>Endozoicomonadaceae</taxon>
        <taxon>Endozoicomonas</taxon>
    </lineage>
</organism>
<dbReference type="AlphaFoldDB" id="A0A081N978"/>
<reference evidence="2 3" key="1">
    <citation type="submission" date="2014-06" db="EMBL/GenBank/DDBJ databases">
        <title>Whole Genome Sequences of Three Symbiotic Endozoicomonas Bacteria.</title>
        <authorList>
            <person name="Neave M.J."/>
            <person name="Apprill A."/>
            <person name="Voolstra C.R."/>
        </authorList>
    </citation>
    <scope>NUCLEOTIDE SEQUENCE [LARGE SCALE GENOMIC DNA]</scope>
    <source>
        <strain evidence="2 3">DSM 25634</strain>
    </source>
</reference>
<feature type="chain" id="PRO_5001760706" evidence="1">
    <location>
        <begin position="23"/>
        <end position="402"/>
    </location>
</feature>
<proteinExistence type="predicted"/>
<evidence type="ECO:0000313" key="2">
    <source>
        <dbReference type="EMBL" id="KEQ15001.1"/>
    </source>
</evidence>
<evidence type="ECO:0000256" key="1">
    <source>
        <dbReference type="SAM" id="SignalP"/>
    </source>
</evidence>
<dbReference type="RefSeq" id="WP_034841219.1">
    <property type="nucleotide sequence ID" value="NZ_JOKH01000007.1"/>
</dbReference>
<evidence type="ECO:0000313" key="3">
    <source>
        <dbReference type="Proteomes" id="UP000028073"/>
    </source>
</evidence>
<keyword evidence="3" id="KW-1185">Reference proteome</keyword>